<dbReference type="AlphaFoldDB" id="A0A835I0A7"/>
<feature type="region of interest" description="Disordered" evidence="1">
    <location>
        <begin position="320"/>
        <end position="361"/>
    </location>
</feature>
<dbReference type="OrthoDB" id="1694758at2759"/>
<protein>
    <recommendedName>
        <fullName evidence="2">Retrotransposon Copia-like N-terminal domain-containing protein</fullName>
    </recommendedName>
</protein>
<dbReference type="Pfam" id="PF14244">
    <property type="entry name" value="Retrotran_gag_3"/>
    <property type="match status" value="1"/>
</dbReference>
<feature type="region of interest" description="Disordered" evidence="1">
    <location>
        <begin position="1"/>
        <end position="32"/>
    </location>
</feature>
<comment type="caution">
    <text evidence="3">The sequence shown here is derived from an EMBL/GenBank/DDBJ whole genome shotgun (WGS) entry which is preliminary data.</text>
</comment>
<dbReference type="Proteomes" id="UP000631114">
    <property type="component" value="Unassembled WGS sequence"/>
</dbReference>
<dbReference type="InterPro" id="IPR029472">
    <property type="entry name" value="Copia-like_N"/>
</dbReference>
<evidence type="ECO:0000256" key="1">
    <source>
        <dbReference type="SAM" id="MobiDB-lite"/>
    </source>
</evidence>
<evidence type="ECO:0000313" key="3">
    <source>
        <dbReference type="EMBL" id="KAF9608076.1"/>
    </source>
</evidence>
<evidence type="ECO:0000259" key="2">
    <source>
        <dbReference type="Pfam" id="PF14244"/>
    </source>
</evidence>
<accession>A0A835I0A7</accession>
<name>A0A835I0A7_9MAGN</name>
<keyword evidence="4" id="KW-1185">Reference proteome</keyword>
<proteinExistence type="predicted"/>
<evidence type="ECO:0000313" key="4">
    <source>
        <dbReference type="Proteomes" id="UP000631114"/>
    </source>
</evidence>
<organism evidence="3 4">
    <name type="scientific">Coptis chinensis</name>
    <dbReference type="NCBI Taxonomy" id="261450"/>
    <lineage>
        <taxon>Eukaryota</taxon>
        <taxon>Viridiplantae</taxon>
        <taxon>Streptophyta</taxon>
        <taxon>Embryophyta</taxon>
        <taxon>Tracheophyta</taxon>
        <taxon>Spermatophyta</taxon>
        <taxon>Magnoliopsida</taxon>
        <taxon>Ranunculales</taxon>
        <taxon>Ranunculaceae</taxon>
        <taxon>Coptidoideae</taxon>
        <taxon>Coptis</taxon>
    </lineage>
</organism>
<gene>
    <name evidence="3" type="ORF">IFM89_006003</name>
</gene>
<sequence length="384" mass="41602">MDDMSNTGKNSSAVIGGQSSNSNQPPRYFHDDTGKQITSIKLDGKNYLAWSQAVRVFLRAKMKQKYLTDDPPDENSLSAKTWWSEMSMGDKPLNEHYALLRSLRKELLIYQLIIHDVEIQRKQKEDFQCELFLFSLNPDYAVFKDHILANESFPSAANAYSRLQRAFIAYTPYISKDASAAFVSNGRGGSVREPSYNNPKSASTQDDVLSQILHKLNHFTPGSFSMETLAASVLPNIDDSSTLSSSPTGSHPSTSLLLSNLVSPSVPMSLPDPLPPLDIVSPSNSVSPSDHVSLPDPLSLPDIVSSSEFVLIPPLVLASSGSKPPPVSKLKRAPKPSPAPKSKRAPKPPLAPQSTCVSKPPPASITCSYAITCPSTISCDCAAT</sequence>
<feature type="compositionally biased region" description="Polar residues" evidence="1">
    <location>
        <begin position="1"/>
        <end position="25"/>
    </location>
</feature>
<reference evidence="3 4" key="1">
    <citation type="submission" date="2020-10" db="EMBL/GenBank/DDBJ databases">
        <title>The Coptis chinensis genome and diversification of protoberbering-type alkaloids.</title>
        <authorList>
            <person name="Wang B."/>
            <person name="Shu S."/>
            <person name="Song C."/>
            <person name="Liu Y."/>
        </authorList>
    </citation>
    <scope>NUCLEOTIDE SEQUENCE [LARGE SCALE GENOMIC DNA]</scope>
    <source>
        <strain evidence="3">HL-2020</strain>
        <tissue evidence="3">Leaf</tissue>
    </source>
</reference>
<dbReference type="EMBL" id="JADFTS010000004">
    <property type="protein sequence ID" value="KAF9608076.1"/>
    <property type="molecule type" value="Genomic_DNA"/>
</dbReference>
<feature type="domain" description="Retrotransposon Copia-like N-terminal" evidence="2">
    <location>
        <begin position="31"/>
        <end position="67"/>
    </location>
</feature>